<sequence>MDIVIPLFSGIVNKNVKIPEWNEHPFNSRHLKLQGYVVPVKDLRSLNVSFPVPDLSAEFRSNPGLYLGHLIGHEGPGSLLSELKSLGWVNNLISGWKPGAKGFAFYIVNLDLTEEGLEHTDDILTLLFQYLTMLKLEGAQHWIFQECKDIASMTFRFKDREKPQIYACSLASVMYEYPMEEVLCGFYLLHEYKPDLICELLNMLTPDRIRIAVVGKKFEPVCDLTEKWYGTKYKLVPIQEEVLEKWRKVVPHPKFRLPLPNEFIPSDFKLVARETEDNRHPVLIK</sequence>
<comment type="similarity">
    <text evidence="1">Belongs to the peptidase M16 family.</text>
</comment>
<dbReference type="FunFam" id="3.30.830.10:FF:000005">
    <property type="entry name" value="nardilysin isoform X1"/>
    <property type="match status" value="1"/>
</dbReference>
<dbReference type="GO" id="GO:0005739">
    <property type="term" value="C:mitochondrion"/>
    <property type="evidence" value="ECO:0007669"/>
    <property type="project" value="TreeGrafter"/>
</dbReference>
<keyword evidence="6" id="KW-0482">Metalloprotease</keyword>
<feature type="non-terminal residue" evidence="9">
    <location>
        <position position="285"/>
    </location>
</feature>
<dbReference type="InterPro" id="IPR007863">
    <property type="entry name" value="Peptidase_M16_C"/>
</dbReference>
<evidence type="ECO:0000256" key="1">
    <source>
        <dbReference type="ARBA" id="ARBA00007261"/>
    </source>
</evidence>
<keyword evidence="10" id="KW-1185">Reference proteome</keyword>
<dbReference type="OMA" id="HELNEWN"/>
<dbReference type="GO" id="GO:0051603">
    <property type="term" value="P:proteolysis involved in protein catabolic process"/>
    <property type="evidence" value="ECO:0007669"/>
    <property type="project" value="TreeGrafter"/>
</dbReference>
<dbReference type="PANTHER" id="PTHR43690">
    <property type="entry name" value="NARDILYSIN"/>
    <property type="match status" value="1"/>
</dbReference>
<evidence type="ECO:0000259" key="8">
    <source>
        <dbReference type="Pfam" id="PF16187"/>
    </source>
</evidence>
<organism evidence="9 10">
    <name type="scientific">Stegodyphus mimosarum</name>
    <name type="common">African social velvet spider</name>
    <dbReference type="NCBI Taxonomy" id="407821"/>
    <lineage>
        <taxon>Eukaryota</taxon>
        <taxon>Metazoa</taxon>
        <taxon>Ecdysozoa</taxon>
        <taxon>Arthropoda</taxon>
        <taxon>Chelicerata</taxon>
        <taxon>Arachnida</taxon>
        <taxon>Araneae</taxon>
        <taxon>Araneomorphae</taxon>
        <taxon>Entelegynae</taxon>
        <taxon>Eresoidea</taxon>
        <taxon>Eresidae</taxon>
        <taxon>Stegodyphus</taxon>
    </lineage>
</organism>
<proteinExistence type="inferred from homology"/>
<dbReference type="GO" id="GO:0043171">
    <property type="term" value="P:peptide catabolic process"/>
    <property type="evidence" value="ECO:0007669"/>
    <property type="project" value="TreeGrafter"/>
</dbReference>
<dbReference type="OrthoDB" id="6428507at2759"/>
<dbReference type="SUPFAM" id="SSF63411">
    <property type="entry name" value="LuxS/MPP-like metallohydrolase"/>
    <property type="match status" value="1"/>
</dbReference>
<dbReference type="GO" id="GO:0004222">
    <property type="term" value="F:metalloendopeptidase activity"/>
    <property type="evidence" value="ECO:0007669"/>
    <property type="project" value="TreeGrafter"/>
</dbReference>
<dbReference type="GO" id="GO:0005829">
    <property type="term" value="C:cytosol"/>
    <property type="evidence" value="ECO:0007669"/>
    <property type="project" value="TreeGrafter"/>
</dbReference>
<dbReference type="AlphaFoldDB" id="A0A087UPR5"/>
<evidence type="ECO:0000313" key="10">
    <source>
        <dbReference type="Proteomes" id="UP000054359"/>
    </source>
</evidence>
<dbReference type="Pfam" id="PF16187">
    <property type="entry name" value="Peptidase_M16_M"/>
    <property type="match status" value="1"/>
</dbReference>
<protein>
    <submittedName>
        <fullName evidence="9">Insulin-degrading enzyme</fullName>
    </submittedName>
</protein>
<reference evidence="9 10" key="1">
    <citation type="submission" date="2013-11" db="EMBL/GenBank/DDBJ databases">
        <title>Genome sequencing of Stegodyphus mimosarum.</title>
        <authorList>
            <person name="Bechsgaard J."/>
        </authorList>
    </citation>
    <scope>NUCLEOTIDE SEQUENCE [LARGE SCALE GENOMIC DNA]</scope>
</reference>
<keyword evidence="2" id="KW-0645">Protease</keyword>
<evidence type="ECO:0000313" key="9">
    <source>
        <dbReference type="EMBL" id="KFM79354.1"/>
    </source>
</evidence>
<dbReference type="InterPro" id="IPR032632">
    <property type="entry name" value="Peptidase_M16_M"/>
</dbReference>
<dbReference type="Proteomes" id="UP000054359">
    <property type="component" value="Unassembled WGS sequence"/>
</dbReference>
<keyword evidence="4" id="KW-0378">Hydrolase</keyword>
<keyword evidence="5" id="KW-0862">Zinc</keyword>
<dbReference type="GO" id="GO:0046872">
    <property type="term" value="F:metal ion binding"/>
    <property type="evidence" value="ECO:0007669"/>
    <property type="project" value="UniProtKB-KW"/>
</dbReference>
<dbReference type="InterPro" id="IPR050626">
    <property type="entry name" value="Peptidase_M16"/>
</dbReference>
<dbReference type="EMBL" id="KK120914">
    <property type="protein sequence ID" value="KFM79354.1"/>
    <property type="molecule type" value="Genomic_DNA"/>
</dbReference>
<dbReference type="PANTHER" id="PTHR43690:SF18">
    <property type="entry name" value="INSULIN-DEGRADING ENZYME-RELATED"/>
    <property type="match status" value="1"/>
</dbReference>
<evidence type="ECO:0000256" key="5">
    <source>
        <dbReference type="ARBA" id="ARBA00022833"/>
    </source>
</evidence>
<keyword evidence="3" id="KW-0479">Metal-binding</keyword>
<dbReference type="InterPro" id="IPR011249">
    <property type="entry name" value="Metalloenz_LuxS/M16"/>
</dbReference>
<dbReference type="Gene3D" id="3.30.830.10">
    <property type="entry name" value="Metalloenzyme, LuxS/M16 peptidase-like"/>
    <property type="match status" value="1"/>
</dbReference>
<gene>
    <name evidence="9" type="ORF">X975_09154</name>
</gene>
<evidence type="ECO:0000259" key="7">
    <source>
        <dbReference type="Pfam" id="PF05193"/>
    </source>
</evidence>
<name>A0A087UPR5_STEMI</name>
<feature type="domain" description="Peptidase M16 middle/third" evidence="8">
    <location>
        <begin position="155"/>
        <end position="285"/>
    </location>
</feature>
<evidence type="ECO:0000256" key="2">
    <source>
        <dbReference type="ARBA" id="ARBA00022670"/>
    </source>
</evidence>
<dbReference type="Pfam" id="PF05193">
    <property type="entry name" value="Peptidase_M16_C"/>
    <property type="match status" value="1"/>
</dbReference>
<evidence type="ECO:0000256" key="6">
    <source>
        <dbReference type="ARBA" id="ARBA00023049"/>
    </source>
</evidence>
<evidence type="ECO:0000256" key="4">
    <source>
        <dbReference type="ARBA" id="ARBA00022801"/>
    </source>
</evidence>
<accession>A0A087UPR5</accession>
<dbReference type="STRING" id="407821.A0A087UPR5"/>
<evidence type="ECO:0000256" key="3">
    <source>
        <dbReference type="ARBA" id="ARBA00022723"/>
    </source>
</evidence>
<feature type="domain" description="Peptidase M16 C-terminal" evidence="7">
    <location>
        <begin position="7"/>
        <end position="149"/>
    </location>
</feature>